<dbReference type="SUPFAM" id="SSF53474">
    <property type="entry name" value="alpha/beta-Hydrolases"/>
    <property type="match status" value="1"/>
</dbReference>
<dbReference type="GO" id="GO:0016787">
    <property type="term" value="F:hydrolase activity"/>
    <property type="evidence" value="ECO:0007669"/>
    <property type="project" value="UniProtKB-KW"/>
</dbReference>
<proteinExistence type="predicted"/>
<reference evidence="2 3" key="1">
    <citation type="submission" date="2018-12" db="EMBL/GenBank/DDBJ databases">
        <authorList>
            <person name="Criscuolo A."/>
        </authorList>
    </citation>
    <scope>NUCLEOTIDE SEQUENCE [LARGE SCALE GENOMIC DNA]</scope>
    <source>
        <strain evidence="2">ACIP1116281</strain>
    </source>
</reference>
<dbReference type="EC" id="3.1.1.-" evidence="2"/>
<dbReference type="OrthoDB" id="9788260at2"/>
<gene>
    <name evidence="2" type="primary">ytpA</name>
    <name evidence="2" type="ORF">DEVEQU_02240</name>
</gene>
<keyword evidence="2" id="KW-0378">Hydrolase</keyword>
<accession>A0A447ICA8</accession>
<dbReference type="AlphaFoldDB" id="A0A447ICA8"/>
<dbReference type="RefSeq" id="WP_126150642.1">
    <property type="nucleotide sequence ID" value="NZ_JBHTMH010000003.1"/>
</dbReference>
<dbReference type="Proteomes" id="UP000268844">
    <property type="component" value="Unassembled WGS sequence"/>
</dbReference>
<organism evidence="2 3">
    <name type="scientific">Devosia equisanguinis</name>
    <dbReference type="NCBI Taxonomy" id="2490941"/>
    <lineage>
        <taxon>Bacteria</taxon>
        <taxon>Pseudomonadati</taxon>
        <taxon>Pseudomonadota</taxon>
        <taxon>Alphaproteobacteria</taxon>
        <taxon>Hyphomicrobiales</taxon>
        <taxon>Devosiaceae</taxon>
        <taxon>Devosia</taxon>
    </lineage>
</organism>
<keyword evidence="3" id="KW-1185">Reference proteome</keyword>
<dbReference type="InterPro" id="IPR022742">
    <property type="entry name" value="Hydrolase_4"/>
</dbReference>
<evidence type="ECO:0000313" key="3">
    <source>
        <dbReference type="Proteomes" id="UP000268844"/>
    </source>
</evidence>
<dbReference type="InterPro" id="IPR029058">
    <property type="entry name" value="AB_hydrolase_fold"/>
</dbReference>
<dbReference type="Gene3D" id="3.40.50.1820">
    <property type="entry name" value="alpha/beta hydrolase"/>
    <property type="match status" value="1"/>
</dbReference>
<dbReference type="Pfam" id="PF12146">
    <property type="entry name" value="Hydrolase_4"/>
    <property type="match status" value="1"/>
</dbReference>
<name>A0A447ICA8_9HYPH</name>
<dbReference type="EMBL" id="UZWD01000027">
    <property type="protein sequence ID" value="VDS05099.1"/>
    <property type="molecule type" value="Genomic_DNA"/>
</dbReference>
<feature type="domain" description="Serine aminopeptidase S33" evidence="1">
    <location>
        <begin position="53"/>
        <end position="310"/>
    </location>
</feature>
<sequence>MQGSSVTALVDPNGPKLAVTANNPVPEGVRVGFFTTSDKLRLRYAIWPKSAGPHRGTVCLVQGRTEYIEKYFETVADFRARGFAVATFDWRGQGGSERLIGNPTLGYVDKFDDYWTDLRCFHAEILLPDCPPPFYLVGHSMGGLASLYAATRDRMMFDRVFLSAPMVSLYKMEQAMKRWALFAEVASFVGLGKVPVARKGDRRPDEAMFVNNPLTSDVLRYNRMVETIRADDGLYLGSPTLRWLAASMRAMADAAHDSFPATLKIPMLMLAAARDEIVYTPAIEALGLRLRTGRHMVIPGARHELFMENDSIRGQVLAAFDAFITDQTRV</sequence>
<dbReference type="PANTHER" id="PTHR11614">
    <property type="entry name" value="PHOSPHOLIPASE-RELATED"/>
    <property type="match status" value="1"/>
</dbReference>
<evidence type="ECO:0000259" key="1">
    <source>
        <dbReference type="Pfam" id="PF12146"/>
    </source>
</evidence>
<dbReference type="InterPro" id="IPR051044">
    <property type="entry name" value="MAG_DAG_Lipase"/>
</dbReference>
<evidence type="ECO:0000313" key="2">
    <source>
        <dbReference type="EMBL" id="VDS05099.1"/>
    </source>
</evidence>
<protein>
    <submittedName>
        <fullName evidence="2">Phospholipase YtpA</fullName>
        <ecNumber evidence="2">3.1.1.-</ecNumber>
    </submittedName>
</protein>